<proteinExistence type="predicted"/>
<evidence type="ECO:0000313" key="3">
    <source>
        <dbReference type="Proteomes" id="UP000236723"/>
    </source>
</evidence>
<gene>
    <name evidence="2" type="ORF">SAMN04489712_109185</name>
</gene>
<dbReference type="OrthoDB" id="3480500at2"/>
<dbReference type="Proteomes" id="UP000236723">
    <property type="component" value="Unassembled WGS sequence"/>
</dbReference>
<dbReference type="AlphaFoldDB" id="A0A1H6CCQ5"/>
<evidence type="ECO:0000256" key="1">
    <source>
        <dbReference type="SAM" id="Coils"/>
    </source>
</evidence>
<keyword evidence="1" id="KW-0175">Coiled coil</keyword>
<name>A0A1H6CCQ5_9ACTN</name>
<reference evidence="3" key="1">
    <citation type="submission" date="2016-10" db="EMBL/GenBank/DDBJ databases">
        <authorList>
            <person name="Varghese N."/>
            <person name="Submissions S."/>
        </authorList>
    </citation>
    <scope>NUCLEOTIDE SEQUENCE [LARGE SCALE GENOMIC DNA]</scope>
    <source>
        <strain evidence="3">DSM 43163</strain>
    </source>
</reference>
<evidence type="ECO:0000313" key="2">
    <source>
        <dbReference type="EMBL" id="SEG70623.1"/>
    </source>
</evidence>
<keyword evidence="3" id="KW-1185">Reference proteome</keyword>
<organism evidence="2 3">
    <name type="scientific">Thermomonospora echinospora</name>
    <dbReference type="NCBI Taxonomy" id="1992"/>
    <lineage>
        <taxon>Bacteria</taxon>
        <taxon>Bacillati</taxon>
        <taxon>Actinomycetota</taxon>
        <taxon>Actinomycetes</taxon>
        <taxon>Streptosporangiales</taxon>
        <taxon>Thermomonosporaceae</taxon>
        <taxon>Thermomonospora</taxon>
    </lineage>
</organism>
<dbReference type="RefSeq" id="WP_103939617.1">
    <property type="nucleotide sequence ID" value="NZ_FNVO01000009.1"/>
</dbReference>
<accession>A0A1H6CCQ5</accession>
<protein>
    <submittedName>
        <fullName evidence="2">Uncharacterized protein</fullName>
    </submittedName>
</protein>
<sequence length="130" mass="14798">MTEFDDDGLPMMDVARGDVAASRRIRQNLEILRDGSTDPEFKALLQDVLDGRRSLREVAGGALFDAEITPHMERFGEKWREATSEGQQVVPADTLRKLQRLQAEMAQKMAEIEEKVRELQRLQKDLEEAG</sequence>
<dbReference type="EMBL" id="FNVO01000009">
    <property type="protein sequence ID" value="SEG70623.1"/>
    <property type="molecule type" value="Genomic_DNA"/>
</dbReference>
<feature type="coiled-coil region" evidence="1">
    <location>
        <begin position="95"/>
        <end position="129"/>
    </location>
</feature>